<keyword evidence="1" id="KW-0472">Membrane</keyword>
<proteinExistence type="predicted"/>
<accession>D2MMV6</accession>
<dbReference type="Proteomes" id="UP000005017">
    <property type="component" value="Unassembled WGS sequence"/>
</dbReference>
<reference evidence="3" key="1">
    <citation type="submission" date="2009-12" db="EMBL/GenBank/DDBJ databases">
        <title>Sequence of Clostridiales genomosp. BVAB3 str. UPII9-5.</title>
        <authorList>
            <person name="Madupu R."/>
            <person name="Durkin A.S."/>
            <person name="Torralba M."/>
            <person name="Methe B."/>
            <person name="Sutton G.G."/>
            <person name="Strausberg R.L."/>
            <person name="Nelson K.E."/>
        </authorList>
    </citation>
    <scope>NUCLEOTIDE SEQUENCE [LARGE SCALE GENOMIC DNA]</scope>
    <source>
        <strain evidence="3">W1219</strain>
    </source>
</reference>
<dbReference type="EMBL" id="ADFR01000002">
    <property type="protein sequence ID" value="EFC06382.1"/>
    <property type="molecule type" value="Genomic_DNA"/>
</dbReference>
<name>D2MMV6_9FIRM</name>
<keyword evidence="3" id="KW-1185">Reference proteome</keyword>
<keyword evidence="1" id="KW-0812">Transmembrane</keyword>
<gene>
    <name evidence="2" type="ORF">HMPREF9013_1090</name>
</gene>
<sequence length="61" mass="6925">MMKVLIFKANKTRNKNNCNVVKTNKMLTILFVVIIISTLLIVAISLLFTFFALIEVPDIPD</sequence>
<evidence type="ECO:0000256" key="1">
    <source>
        <dbReference type="SAM" id="Phobius"/>
    </source>
</evidence>
<evidence type="ECO:0000313" key="3">
    <source>
        <dbReference type="Proteomes" id="UP000005017"/>
    </source>
</evidence>
<feature type="transmembrane region" description="Helical" evidence="1">
    <location>
        <begin position="29"/>
        <end position="54"/>
    </location>
</feature>
<keyword evidence="1" id="KW-1133">Transmembrane helix</keyword>
<organism evidence="2 3">
    <name type="scientific">Bulleidia extructa W1219</name>
    <dbReference type="NCBI Taxonomy" id="679192"/>
    <lineage>
        <taxon>Bacteria</taxon>
        <taxon>Bacillati</taxon>
        <taxon>Bacillota</taxon>
        <taxon>Erysipelotrichia</taxon>
        <taxon>Erysipelotrichales</taxon>
        <taxon>Erysipelotrichaceae</taxon>
        <taxon>Bulleidia</taxon>
    </lineage>
</organism>
<evidence type="ECO:0000313" key="2">
    <source>
        <dbReference type="EMBL" id="EFC06382.1"/>
    </source>
</evidence>
<comment type="caution">
    <text evidence="2">The sequence shown here is derived from an EMBL/GenBank/DDBJ whole genome shotgun (WGS) entry which is preliminary data.</text>
</comment>
<dbReference type="AlphaFoldDB" id="D2MMV6"/>
<protein>
    <submittedName>
        <fullName evidence="2">Uncharacterized protein</fullName>
    </submittedName>
</protein>